<dbReference type="EMBL" id="CM042014">
    <property type="protein sequence ID" value="KAI3720759.1"/>
    <property type="molecule type" value="Genomic_DNA"/>
</dbReference>
<comment type="caution">
    <text evidence="1">The sequence shown here is derived from an EMBL/GenBank/DDBJ whole genome shotgun (WGS) entry which is preliminary data.</text>
</comment>
<protein>
    <submittedName>
        <fullName evidence="1">Uncharacterized protein</fullName>
    </submittedName>
</protein>
<sequence>MGRVLILLRDPGGVKTIVRALNFFFSYFLFFMYMVMDFWAIRNRHRYMGFLVHVPIISIPQRSRFKNRHRYMGFLVHVPIISIPQRSRFKNRHRYMGFLVHVPIISIPQRSRFKDDRFKEYWIKVSDFSCSILCFMSLEFRSYPNFTKSWHNRAAKIYRKGGVHARMKQKQSLLRETPFIIIFMAVITSISDGLRLVFPLTSRINLLVPDVHSFDFLKLGVPDGKALEDSIGRISLGHNILTVNIARFQRKPLNPVSNARQQPPPTLLLPLEVGMAYNPLSLPHEVGEAPDLSPMLLQARIILLPQWNVLEKNRWRSPLPLLTN</sequence>
<accession>A0ACB9BFP9</accession>
<evidence type="ECO:0000313" key="1">
    <source>
        <dbReference type="EMBL" id="KAI3720759.1"/>
    </source>
</evidence>
<reference evidence="1 2" key="2">
    <citation type="journal article" date="2022" name="Mol. Ecol. Resour.">
        <title>The genomes of chicory, endive, great burdock and yacon provide insights into Asteraceae paleo-polyploidization history and plant inulin production.</title>
        <authorList>
            <person name="Fan W."/>
            <person name="Wang S."/>
            <person name="Wang H."/>
            <person name="Wang A."/>
            <person name="Jiang F."/>
            <person name="Liu H."/>
            <person name="Zhao H."/>
            <person name="Xu D."/>
            <person name="Zhang Y."/>
        </authorList>
    </citation>
    <scope>NUCLEOTIDE SEQUENCE [LARGE SCALE GENOMIC DNA]</scope>
    <source>
        <strain evidence="2">cv. Punajuju</strain>
        <tissue evidence="1">Leaves</tissue>
    </source>
</reference>
<reference evidence="2" key="1">
    <citation type="journal article" date="2022" name="Mol. Ecol. Resour.">
        <title>The genomes of chicory, endive, great burdock and yacon provide insights into Asteraceae palaeo-polyploidization history and plant inulin production.</title>
        <authorList>
            <person name="Fan W."/>
            <person name="Wang S."/>
            <person name="Wang H."/>
            <person name="Wang A."/>
            <person name="Jiang F."/>
            <person name="Liu H."/>
            <person name="Zhao H."/>
            <person name="Xu D."/>
            <person name="Zhang Y."/>
        </authorList>
    </citation>
    <scope>NUCLEOTIDE SEQUENCE [LARGE SCALE GENOMIC DNA]</scope>
    <source>
        <strain evidence="2">cv. Punajuju</strain>
    </source>
</reference>
<gene>
    <name evidence="1" type="ORF">L2E82_31752</name>
</gene>
<organism evidence="1 2">
    <name type="scientific">Cichorium intybus</name>
    <name type="common">Chicory</name>
    <dbReference type="NCBI Taxonomy" id="13427"/>
    <lineage>
        <taxon>Eukaryota</taxon>
        <taxon>Viridiplantae</taxon>
        <taxon>Streptophyta</taxon>
        <taxon>Embryophyta</taxon>
        <taxon>Tracheophyta</taxon>
        <taxon>Spermatophyta</taxon>
        <taxon>Magnoliopsida</taxon>
        <taxon>eudicotyledons</taxon>
        <taxon>Gunneridae</taxon>
        <taxon>Pentapetalae</taxon>
        <taxon>asterids</taxon>
        <taxon>campanulids</taxon>
        <taxon>Asterales</taxon>
        <taxon>Asteraceae</taxon>
        <taxon>Cichorioideae</taxon>
        <taxon>Cichorieae</taxon>
        <taxon>Cichoriinae</taxon>
        <taxon>Cichorium</taxon>
    </lineage>
</organism>
<dbReference type="Proteomes" id="UP001055811">
    <property type="component" value="Linkage Group LG06"/>
</dbReference>
<keyword evidence="2" id="KW-1185">Reference proteome</keyword>
<evidence type="ECO:0000313" key="2">
    <source>
        <dbReference type="Proteomes" id="UP001055811"/>
    </source>
</evidence>
<name>A0ACB9BFP9_CICIN</name>
<proteinExistence type="predicted"/>